<feature type="transmembrane region" description="Helical" evidence="2">
    <location>
        <begin position="12"/>
        <end position="34"/>
    </location>
</feature>
<keyword evidence="1" id="KW-0863">Zinc-finger</keyword>
<sequence>MLVQRRVMRWKIIWKSFQAVSANGFIFSFTLLLALKLDHLLSHSWWFVFTPLWWLCHAIISRGRCSLPSPPMPHDENWTPFQYVMATPLLVAFEILLFLHLEDKYDDLKFVFLPLLAFEVAILVYNVRKCLTCMPRYEETMSEEPLLYTWVSIWMVSLIATITFTLLKSRGDVAAWEWWNLSIIFGISECFGFLVTKWRNQSIHRSSHIPSSSSVGVRYRNEDSNRECDILDIGGYVMKIPFITFQIILFLSLEGTSASPKNIPIVVLFVPLFLLQGARVLFITYISLAKSILWIYSVGGPYGRSFARSSSSVFLRFFQHGRRYFAASTARIFRGFFQHGVRLLGCWSVDEGSQEEQARLYTGEATGYNTFSPEVVKKMPKSDLVEEVRRLQAALSEQTDISKQEYEKLQDEKILCKVCIVEPIDVVLLPCKHRALCRFVFTPLWWLCHAIISRGRCSLPSPPMPHDENWTPFQYVMATPLLVAFEILLFLHLEDKYDVDLTFVFLPLLSFEVAILVVNLRKCLTRMPRNEETMSDEPLLYTWVSIWMVSFIAAITFTLVKSRAALELWDLSINFGIAELFGFLCAKWRKRSIHSDSHIPSSSSMGVRYGDEDSNIECGLLDIGGYVMKIPFITLQFILFLSLEGTPASPKKIPVLVLFVPLFLLQGAVVLSVTYISFSKSVLWIYNVGGPYGRYLARSSARVFLRFFQHCKRLLGCWSINEGNKEEQVRLHSGETTGYNTFSPKDALSEQTDSSQQEKNLCKVCFENPVNMVLLPCKHYVLCSTCCKKCKTCPICRELIKLRMPVYDA</sequence>
<keyword evidence="2" id="KW-0812">Transmembrane</keyword>
<protein>
    <submittedName>
        <fullName evidence="4">(rape) hypothetical protein</fullName>
    </submittedName>
</protein>
<feature type="transmembrane region" description="Helical" evidence="2">
    <location>
        <begin position="265"/>
        <end position="288"/>
    </location>
</feature>
<dbReference type="InterPro" id="IPR019396">
    <property type="entry name" value="TM_Fragile-X-F-assoc"/>
</dbReference>
<evidence type="ECO:0000256" key="1">
    <source>
        <dbReference type="PROSITE-ProRule" id="PRU00175"/>
    </source>
</evidence>
<dbReference type="SMR" id="A0A816K624"/>
<evidence type="ECO:0000256" key="2">
    <source>
        <dbReference type="SAM" id="Phobius"/>
    </source>
</evidence>
<evidence type="ECO:0000259" key="3">
    <source>
        <dbReference type="PROSITE" id="PS50089"/>
    </source>
</evidence>
<dbReference type="SUPFAM" id="SSF57850">
    <property type="entry name" value="RING/U-box"/>
    <property type="match status" value="1"/>
</dbReference>
<dbReference type="Pfam" id="PF10269">
    <property type="entry name" value="Tmemb_185A"/>
    <property type="match status" value="2"/>
</dbReference>
<feature type="transmembrane region" description="Helical" evidence="2">
    <location>
        <begin position="571"/>
        <end position="589"/>
    </location>
</feature>
<keyword evidence="2" id="KW-0472">Membrane</keyword>
<feature type="transmembrane region" description="Helical" evidence="2">
    <location>
        <begin position="40"/>
        <end position="60"/>
    </location>
</feature>
<dbReference type="Proteomes" id="UP001295469">
    <property type="component" value="Chromosome C02"/>
</dbReference>
<keyword evidence="1" id="KW-0479">Metal-binding</keyword>
<feature type="transmembrane region" description="Helical" evidence="2">
    <location>
        <begin position="178"/>
        <end position="196"/>
    </location>
</feature>
<proteinExistence type="predicted"/>
<evidence type="ECO:0000313" key="4">
    <source>
        <dbReference type="EMBL" id="CAF1905255.1"/>
    </source>
</evidence>
<dbReference type="InterPro" id="IPR013083">
    <property type="entry name" value="Znf_RING/FYVE/PHD"/>
</dbReference>
<feature type="transmembrane region" description="Helical" evidence="2">
    <location>
        <begin position="81"/>
        <end position="101"/>
    </location>
</feature>
<feature type="domain" description="RING-type" evidence="3">
    <location>
        <begin position="762"/>
        <end position="797"/>
    </location>
</feature>
<feature type="transmembrane region" description="Helical" evidence="2">
    <location>
        <begin position="503"/>
        <end position="520"/>
    </location>
</feature>
<feature type="transmembrane region" description="Helical" evidence="2">
    <location>
        <begin position="236"/>
        <end position="253"/>
    </location>
</feature>
<dbReference type="EMBL" id="HG994366">
    <property type="protein sequence ID" value="CAF1905255.1"/>
    <property type="molecule type" value="Genomic_DNA"/>
</dbReference>
<dbReference type="Gene3D" id="3.30.40.10">
    <property type="entry name" value="Zinc/RING finger domain, C3HC4 (zinc finger)"/>
    <property type="match status" value="2"/>
</dbReference>
<feature type="transmembrane region" description="Helical" evidence="2">
    <location>
        <begin position="623"/>
        <end position="643"/>
    </location>
</feature>
<keyword evidence="2" id="KW-1133">Transmembrane helix</keyword>
<keyword evidence="1" id="KW-0862">Zinc</keyword>
<dbReference type="PANTHER" id="PTHR46859">
    <property type="entry name" value="TRANSMEMBRANE FRAGILE-X-F-ASSOCIATED PROTEIN"/>
    <property type="match status" value="1"/>
</dbReference>
<reference evidence="4" key="1">
    <citation type="submission" date="2021-01" db="EMBL/GenBank/DDBJ databases">
        <authorList>
            <consortium name="Genoscope - CEA"/>
            <person name="William W."/>
        </authorList>
    </citation>
    <scope>NUCLEOTIDE SEQUENCE</scope>
</reference>
<dbReference type="AlphaFoldDB" id="A0A816K624"/>
<dbReference type="PROSITE" id="PS50089">
    <property type="entry name" value="ZF_RING_2"/>
    <property type="match status" value="1"/>
</dbReference>
<feature type="transmembrane region" description="Helical" evidence="2">
    <location>
        <begin position="107"/>
        <end position="125"/>
    </location>
</feature>
<name>A0A816K624_BRANA</name>
<accession>A0A816K624</accession>
<dbReference type="GO" id="GO:0008270">
    <property type="term" value="F:zinc ion binding"/>
    <property type="evidence" value="ECO:0007669"/>
    <property type="project" value="UniProtKB-KW"/>
</dbReference>
<organism evidence="4">
    <name type="scientific">Brassica napus</name>
    <name type="common">Rape</name>
    <dbReference type="NCBI Taxonomy" id="3708"/>
    <lineage>
        <taxon>Eukaryota</taxon>
        <taxon>Viridiplantae</taxon>
        <taxon>Streptophyta</taxon>
        <taxon>Embryophyta</taxon>
        <taxon>Tracheophyta</taxon>
        <taxon>Spermatophyta</taxon>
        <taxon>Magnoliopsida</taxon>
        <taxon>eudicotyledons</taxon>
        <taxon>Gunneridae</taxon>
        <taxon>Pentapetalae</taxon>
        <taxon>rosids</taxon>
        <taxon>malvids</taxon>
        <taxon>Brassicales</taxon>
        <taxon>Brassicaceae</taxon>
        <taxon>Brassiceae</taxon>
        <taxon>Brassica</taxon>
    </lineage>
</organism>
<dbReference type="InterPro" id="IPR001841">
    <property type="entry name" value="Znf_RING"/>
</dbReference>
<dbReference type="PANTHER" id="PTHR46859:SF5">
    <property type="entry name" value="RING-TYPE DOMAIN-CONTAINING PROTEIN"/>
    <property type="match status" value="1"/>
</dbReference>
<dbReference type="Pfam" id="PF13920">
    <property type="entry name" value="zf-C3HC4_3"/>
    <property type="match status" value="1"/>
</dbReference>
<feature type="transmembrane region" description="Helical" evidence="2">
    <location>
        <begin position="655"/>
        <end position="678"/>
    </location>
</feature>
<feature type="transmembrane region" description="Helical" evidence="2">
    <location>
        <begin position="146"/>
        <end position="166"/>
    </location>
</feature>
<feature type="transmembrane region" description="Helical" evidence="2">
    <location>
        <begin position="540"/>
        <end position="559"/>
    </location>
</feature>
<feature type="transmembrane region" description="Helical" evidence="2">
    <location>
        <begin position="472"/>
        <end position="491"/>
    </location>
</feature>
<dbReference type="SMART" id="SM00184">
    <property type="entry name" value="RING"/>
    <property type="match status" value="1"/>
</dbReference>
<gene>
    <name evidence="4" type="ORF">DARMORV10_C02P25380.1</name>
</gene>